<dbReference type="PANTHER" id="PTHR46198">
    <property type="entry name" value="PROTEIN-TYROSINE-PHOSPHATASE"/>
    <property type="match status" value="1"/>
</dbReference>
<dbReference type="GO" id="GO:0004725">
    <property type="term" value="F:protein tyrosine phosphatase activity"/>
    <property type="evidence" value="ECO:0007669"/>
    <property type="project" value="UniProtKB-EC"/>
</dbReference>
<evidence type="ECO:0000256" key="2">
    <source>
        <dbReference type="ARBA" id="ARBA00022801"/>
    </source>
</evidence>
<evidence type="ECO:0000256" key="4">
    <source>
        <dbReference type="SAM" id="Phobius"/>
    </source>
</evidence>
<dbReference type="GO" id="GO:0007165">
    <property type="term" value="P:signal transduction"/>
    <property type="evidence" value="ECO:0007669"/>
    <property type="project" value="TreeGrafter"/>
</dbReference>
<feature type="domain" description="Tyrosine-protein phosphatase" evidence="5">
    <location>
        <begin position="1098"/>
        <end position="1226"/>
    </location>
</feature>
<dbReference type="PANTHER" id="PTHR46198:SF3">
    <property type="entry name" value="PROTEIN-TYROSINE-PHOSPHATASE"/>
    <property type="match status" value="1"/>
</dbReference>
<feature type="transmembrane region" description="Helical" evidence="4">
    <location>
        <begin position="1024"/>
        <end position="1043"/>
    </location>
</feature>
<dbReference type="PRINTS" id="PR00700">
    <property type="entry name" value="PRTYPHPHTASE"/>
</dbReference>
<keyword evidence="4" id="KW-1133">Transmembrane helix</keyword>
<dbReference type="GO" id="GO:0005829">
    <property type="term" value="C:cytosol"/>
    <property type="evidence" value="ECO:0007669"/>
    <property type="project" value="TreeGrafter"/>
</dbReference>
<dbReference type="PRINTS" id="PR01778">
    <property type="entry name" value="KIMPTPASE"/>
</dbReference>
<dbReference type="Pfam" id="PF00102">
    <property type="entry name" value="Y_phosphatase"/>
    <property type="match status" value="1"/>
</dbReference>
<dbReference type="SUPFAM" id="SSF52799">
    <property type="entry name" value="(Phosphotyrosine protein) phosphatases II"/>
    <property type="match status" value="1"/>
</dbReference>
<feature type="transmembrane region" description="Helical" evidence="4">
    <location>
        <begin position="978"/>
        <end position="1004"/>
    </location>
</feature>
<sequence>MPVNRLLYPLYQLGNPQLRIFRPNWFLTLVRPGKEQPTDTVQFRVPMDAASSASASSVGVETSPVLSLITYCPQCESQSWVCPLQCVALLVSPEVPLQLGLDSGEQICLQSLPSMERVALQYTVCVGHNVKAAHLEAMQQLSLPSRELPNLKTMLLPFWKLLTPVDSGPKVERELRIFSNRLKRHQLGEAVISLNEHSTTLLYDLDHDYLSSRRRGMSKRLTRDFPLVKLLNISITLSPFLGVDSTQFHSSLVDGTETYWLSVPSNPQGHMVPILSQWQEKFCVKLNLTNPSAVSWFLDRVGSLQARLGVEYMVLEGAEGSALEEQALRTQSLSGDRYISLLADLASRIENTIVTAGTQSSHKPLFVRMTPLQSDWSGMGLKGIIPSLLHHALMGYNFLIPDAVGGSLSEDLVTDEELFIRWLEIVAFLPVISFHTPPWICGEDRVGLCTLHHVHISSETWRGSNLALCWFLPCRRGSNLALWWFLRCRRGSNLALCWFLRCRRGSNLALWWFLRCVALTWLCDVFSHVGVALTWLCDGFSHVGVALTWLCVGFSHVGVALTWLCDGFSVVGVALTWLCVGFSVVGVALTWLCVGFSVVGVVLTWLCDGFSVVGVALTWLCGGFSVVGVALTWLCDGFSVVGVVLTWLCVGFSVVGEALTWLCGGFSVVGVALTWLCVGFSVVGVALTWLCVGFSVIGVALTWLCGGFFVVGVALTWLCVGFSVVGVALTWLCVGFSHVGVALTWLCGGFSVVGVALTWLCVGFSVVGVALTWLCDGFSHVGVALTWLCDGFSHVGVALTWLCVGFSRVGVALTWLCVGFSRVGVALTWLCGGFSVVGVALTWLCVGFSRVGVALTWLCVGFSRVGVALTWLCGGFSVVGVALTWLCGGFSVVGVALTWLCVGFSVVGVALTWLCGGFSVVGVALTWLCVGFSVVGVALTWLCDGVALTWHCGCFSHVGVALTWHCDGFSHVGVALTWLCVGFSHVGVALTWLCVGFSVVGVALTWLCDGCSHVGVALTWLCDGFSVVGVALTWLCVGFSVAWRGSNLALLLDVSGLDAEPLCTVSTPKEVWLQLLHTSSRRLSSVELREAARDTSGLQQEYQKIPPNFVSSMELNVPGHMMKDRYKTILPNPETRVVLKSPEEDPGPDRYINANYIRGYKGAPRAFIATQGPMVHTVGDFWDMVWQERASAIVMLTQLKEEQQVRSRPAPGIQDGGLFMSVARAQ</sequence>
<feature type="transmembrane region" description="Helical" evidence="4">
    <location>
        <begin position="892"/>
        <end position="914"/>
    </location>
</feature>
<dbReference type="AlphaFoldDB" id="A0AAV2KZS7"/>
<proteinExistence type="predicted"/>
<dbReference type="SMART" id="SM00194">
    <property type="entry name" value="PTPc"/>
    <property type="match status" value="1"/>
</dbReference>
<keyword evidence="3" id="KW-0904">Protein phosphatase</keyword>
<keyword evidence="4" id="KW-0812">Transmembrane</keyword>
<dbReference type="InterPro" id="IPR017853">
    <property type="entry name" value="GH"/>
</dbReference>
<evidence type="ECO:0000313" key="6">
    <source>
        <dbReference type="EMBL" id="CAL1595517.1"/>
    </source>
</evidence>
<evidence type="ECO:0000259" key="5">
    <source>
        <dbReference type="PROSITE" id="PS50055"/>
    </source>
</evidence>
<evidence type="ECO:0000256" key="3">
    <source>
        <dbReference type="ARBA" id="ARBA00022912"/>
    </source>
</evidence>
<dbReference type="Gene3D" id="3.90.190.10">
    <property type="entry name" value="Protein tyrosine phosphatase superfamily"/>
    <property type="match status" value="1"/>
</dbReference>
<keyword evidence="7" id="KW-1185">Reference proteome</keyword>
<keyword evidence="4" id="KW-0472">Membrane</keyword>
<dbReference type="SUPFAM" id="SSF51445">
    <property type="entry name" value="(Trans)glycosidases"/>
    <property type="match status" value="1"/>
</dbReference>
<feature type="transmembrane region" description="Helical" evidence="4">
    <location>
        <begin position="675"/>
        <end position="701"/>
    </location>
</feature>
<evidence type="ECO:0000313" key="7">
    <source>
        <dbReference type="Proteomes" id="UP001497482"/>
    </source>
</evidence>
<dbReference type="Gene3D" id="3.30.70.330">
    <property type="match status" value="1"/>
</dbReference>
<feature type="transmembrane region" description="Helical" evidence="4">
    <location>
        <begin position="741"/>
        <end position="774"/>
    </location>
</feature>
<feature type="transmembrane region" description="Helical" evidence="4">
    <location>
        <begin position="610"/>
        <end position="634"/>
    </location>
</feature>
<dbReference type="EMBL" id="OZ035842">
    <property type="protein sequence ID" value="CAL1595517.1"/>
    <property type="molecule type" value="Genomic_DNA"/>
</dbReference>
<dbReference type="PROSITE" id="PS50055">
    <property type="entry name" value="TYR_PHOSPHATASE_PTP"/>
    <property type="match status" value="1"/>
</dbReference>
<feature type="transmembrane region" description="Helical" evidence="4">
    <location>
        <begin position="510"/>
        <end position="536"/>
    </location>
</feature>
<dbReference type="GO" id="GO:0030054">
    <property type="term" value="C:cell junction"/>
    <property type="evidence" value="ECO:0007669"/>
    <property type="project" value="TreeGrafter"/>
</dbReference>
<dbReference type="InterPro" id="IPR008356">
    <property type="entry name" value="Tyr_Pase_KIM-con"/>
</dbReference>
<reference evidence="6 7" key="1">
    <citation type="submission" date="2024-04" db="EMBL/GenBank/DDBJ databases">
        <authorList>
            <person name="Waldvogel A.-M."/>
            <person name="Schoenle A."/>
        </authorList>
    </citation>
    <scope>NUCLEOTIDE SEQUENCE [LARGE SCALE GENOMIC DNA]</scope>
</reference>
<feature type="transmembrane region" description="Helical" evidence="4">
    <location>
        <begin position="570"/>
        <end position="603"/>
    </location>
</feature>
<dbReference type="EC" id="3.1.3.48" evidence="1"/>
<dbReference type="Proteomes" id="UP001497482">
    <property type="component" value="Chromosome 20"/>
</dbReference>
<dbReference type="InterPro" id="IPR029021">
    <property type="entry name" value="Prot-tyrosine_phosphatase-like"/>
</dbReference>
<dbReference type="GO" id="GO:0019901">
    <property type="term" value="F:protein kinase binding"/>
    <property type="evidence" value="ECO:0007669"/>
    <property type="project" value="TreeGrafter"/>
</dbReference>
<feature type="transmembrane region" description="Helical" evidence="4">
    <location>
        <begin position="707"/>
        <end position="734"/>
    </location>
</feature>
<evidence type="ECO:0000256" key="1">
    <source>
        <dbReference type="ARBA" id="ARBA00013064"/>
    </source>
</evidence>
<accession>A0AAV2KZS7</accession>
<name>A0AAV2KZS7_KNICA</name>
<feature type="transmembrane region" description="Helical" evidence="4">
    <location>
        <begin position="836"/>
        <end position="860"/>
    </location>
</feature>
<feature type="transmembrane region" description="Helical" evidence="4">
    <location>
        <begin position="543"/>
        <end position="564"/>
    </location>
</feature>
<dbReference type="InterPro" id="IPR000242">
    <property type="entry name" value="PTP_cat"/>
</dbReference>
<feature type="transmembrane region" description="Helical" evidence="4">
    <location>
        <begin position="921"/>
        <end position="942"/>
    </location>
</feature>
<dbReference type="InterPro" id="IPR012677">
    <property type="entry name" value="Nucleotide-bd_a/b_plait_sf"/>
</dbReference>
<protein>
    <recommendedName>
        <fullName evidence="1">protein-tyrosine-phosphatase</fullName>
        <ecNumber evidence="1">3.1.3.48</ecNumber>
    </recommendedName>
</protein>
<gene>
    <name evidence="6" type="ORF">KC01_LOCUS24311</name>
</gene>
<feature type="transmembrane region" description="Helical" evidence="4">
    <location>
        <begin position="867"/>
        <end position="886"/>
    </location>
</feature>
<dbReference type="GO" id="GO:0005886">
    <property type="term" value="C:plasma membrane"/>
    <property type="evidence" value="ECO:0007669"/>
    <property type="project" value="TreeGrafter"/>
</dbReference>
<organism evidence="6 7">
    <name type="scientific">Knipowitschia caucasica</name>
    <name type="common">Caucasian dwarf goby</name>
    <name type="synonym">Pomatoschistus caucasicus</name>
    <dbReference type="NCBI Taxonomy" id="637954"/>
    <lineage>
        <taxon>Eukaryota</taxon>
        <taxon>Metazoa</taxon>
        <taxon>Chordata</taxon>
        <taxon>Craniata</taxon>
        <taxon>Vertebrata</taxon>
        <taxon>Euteleostomi</taxon>
        <taxon>Actinopterygii</taxon>
        <taxon>Neopterygii</taxon>
        <taxon>Teleostei</taxon>
        <taxon>Neoteleostei</taxon>
        <taxon>Acanthomorphata</taxon>
        <taxon>Gobiaria</taxon>
        <taxon>Gobiiformes</taxon>
        <taxon>Gobioidei</taxon>
        <taxon>Gobiidae</taxon>
        <taxon>Gobiinae</taxon>
        <taxon>Knipowitschia</taxon>
    </lineage>
</organism>
<feature type="transmembrane region" description="Helical" evidence="4">
    <location>
        <begin position="640"/>
        <end position="663"/>
    </location>
</feature>
<keyword evidence="2" id="KW-0378">Hydrolase</keyword>
<dbReference type="Gene3D" id="3.20.20.80">
    <property type="entry name" value="Glycosidases"/>
    <property type="match status" value="1"/>
</dbReference>